<evidence type="ECO:0000256" key="4">
    <source>
        <dbReference type="ARBA" id="ARBA00023136"/>
    </source>
</evidence>
<name>A0ABV7SV01_9SPHN</name>
<comment type="subcellular location">
    <subcellularLocation>
        <location evidence="1">Membrane</location>
        <topology evidence="1">Multi-pass membrane protein</topology>
    </subcellularLocation>
</comment>
<evidence type="ECO:0000256" key="3">
    <source>
        <dbReference type="ARBA" id="ARBA00022989"/>
    </source>
</evidence>
<sequence length="153" mass="15807">MTLGGISAGTLWLALALLLGLAELLIPGVFLIFLAVAAAITGAATLALPDLPLAAQLGSFAIWSGVTVLIGRRWYHDYPVATADPLLNDRAARLVGEIVVVEQAIEADGGRVRVGDGVWPARGPDAPTGARVRVVEVDRGVLVVEPIAALTPS</sequence>
<dbReference type="EMBL" id="JBHRXP010000007">
    <property type="protein sequence ID" value="MFC3580749.1"/>
    <property type="molecule type" value="Genomic_DNA"/>
</dbReference>
<protein>
    <submittedName>
        <fullName evidence="7">NfeD family protein</fullName>
    </submittedName>
</protein>
<feature type="domain" description="NfeD-like C-terminal" evidence="6">
    <location>
        <begin position="92"/>
        <end position="146"/>
    </location>
</feature>
<proteinExistence type="predicted"/>
<accession>A0ABV7SV01</accession>
<dbReference type="InterPro" id="IPR012340">
    <property type="entry name" value="NA-bd_OB-fold"/>
</dbReference>
<dbReference type="Proteomes" id="UP001595713">
    <property type="component" value="Unassembled WGS sequence"/>
</dbReference>
<feature type="transmembrane region" description="Helical" evidence="5">
    <location>
        <begin position="53"/>
        <end position="71"/>
    </location>
</feature>
<dbReference type="PANTHER" id="PTHR33507">
    <property type="entry name" value="INNER MEMBRANE PROTEIN YBBJ"/>
    <property type="match status" value="1"/>
</dbReference>
<dbReference type="Gene3D" id="2.40.50.140">
    <property type="entry name" value="Nucleic acid-binding proteins"/>
    <property type="match status" value="1"/>
</dbReference>
<dbReference type="PANTHER" id="PTHR33507:SF3">
    <property type="entry name" value="INNER MEMBRANE PROTEIN YBBJ"/>
    <property type="match status" value="1"/>
</dbReference>
<evidence type="ECO:0000313" key="7">
    <source>
        <dbReference type="EMBL" id="MFC3580749.1"/>
    </source>
</evidence>
<keyword evidence="8" id="KW-1185">Reference proteome</keyword>
<comment type="caution">
    <text evidence="7">The sequence shown here is derived from an EMBL/GenBank/DDBJ whole genome shotgun (WGS) entry which is preliminary data.</text>
</comment>
<dbReference type="Pfam" id="PF01957">
    <property type="entry name" value="NfeD"/>
    <property type="match status" value="1"/>
</dbReference>
<keyword evidence="3 5" id="KW-1133">Transmembrane helix</keyword>
<evidence type="ECO:0000256" key="1">
    <source>
        <dbReference type="ARBA" id="ARBA00004141"/>
    </source>
</evidence>
<evidence type="ECO:0000256" key="5">
    <source>
        <dbReference type="SAM" id="Phobius"/>
    </source>
</evidence>
<keyword evidence="2 5" id="KW-0812">Transmembrane</keyword>
<gene>
    <name evidence="7" type="ORF">ACFONA_11290</name>
</gene>
<dbReference type="InterPro" id="IPR052165">
    <property type="entry name" value="Membrane_assoc_protease"/>
</dbReference>
<feature type="transmembrane region" description="Helical" evidence="5">
    <location>
        <begin position="29"/>
        <end position="47"/>
    </location>
</feature>
<keyword evidence="4 5" id="KW-0472">Membrane</keyword>
<dbReference type="RefSeq" id="WP_261294122.1">
    <property type="nucleotide sequence ID" value="NZ_JANQBK010000005.1"/>
</dbReference>
<reference evidence="8" key="1">
    <citation type="journal article" date="2019" name="Int. J. Syst. Evol. Microbiol.">
        <title>The Global Catalogue of Microorganisms (GCM) 10K type strain sequencing project: providing services to taxonomists for standard genome sequencing and annotation.</title>
        <authorList>
            <consortium name="The Broad Institute Genomics Platform"/>
            <consortium name="The Broad Institute Genome Sequencing Center for Infectious Disease"/>
            <person name="Wu L."/>
            <person name="Ma J."/>
        </authorList>
    </citation>
    <scope>NUCLEOTIDE SEQUENCE [LARGE SCALE GENOMIC DNA]</scope>
    <source>
        <strain evidence="8">KCTC 42739</strain>
    </source>
</reference>
<evidence type="ECO:0000259" key="6">
    <source>
        <dbReference type="Pfam" id="PF01957"/>
    </source>
</evidence>
<evidence type="ECO:0000256" key="2">
    <source>
        <dbReference type="ARBA" id="ARBA00022692"/>
    </source>
</evidence>
<dbReference type="InterPro" id="IPR002810">
    <property type="entry name" value="NfeD-like_C"/>
</dbReference>
<evidence type="ECO:0000313" key="8">
    <source>
        <dbReference type="Proteomes" id="UP001595713"/>
    </source>
</evidence>
<feature type="transmembrane region" description="Helical" evidence="5">
    <location>
        <begin position="6"/>
        <end position="22"/>
    </location>
</feature>
<organism evidence="7 8">
    <name type="scientific">Sphingomonas hylomeconis</name>
    <dbReference type="NCBI Taxonomy" id="1395958"/>
    <lineage>
        <taxon>Bacteria</taxon>
        <taxon>Pseudomonadati</taxon>
        <taxon>Pseudomonadota</taxon>
        <taxon>Alphaproteobacteria</taxon>
        <taxon>Sphingomonadales</taxon>
        <taxon>Sphingomonadaceae</taxon>
        <taxon>Sphingomonas</taxon>
    </lineage>
</organism>